<feature type="compositionally biased region" description="Acidic residues" evidence="1">
    <location>
        <begin position="24"/>
        <end position="33"/>
    </location>
</feature>
<feature type="compositionally biased region" description="Polar residues" evidence="1">
    <location>
        <begin position="59"/>
        <end position="71"/>
    </location>
</feature>
<organism evidence="2 3">
    <name type="scientific">Thalassiosira oceanica</name>
    <name type="common">Marine diatom</name>
    <dbReference type="NCBI Taxonomy" id="159749"/>
    <lineage>
        <taxon>Eukaryota</taxon>
        <taxon>Sar</taxon>
        <taxon>Stramenopiles</taxon>
        <taxon>Ochrophyta</taxon>
        <taxon>Bacillariophyta</taxon>
        <taxon>Coscinodiscophyceae</taxon>
        <taxon>Thalassiosirophycidae</taxon>
        <taxon>Thalassiosirales</taxon>
        <taxon>Thalassiosiraceae</taxon>
        <taxon>Thalassiosira</taxon>
    </lineage>
</organism>
<reference evidence="2 3" key="1">
    <citation type="journal article" date="2012" name="Genome Biol.">
        <title>Genome and low-iron response of an oceanic diatom adapted to chronic iron limitation.</title>
        <authorList>
            <person name="Lommer M."/>
            <person name="Specht M."/>
            <person name="Roy A.S."/>
            <person name="Kraemer L."/>
            <person name="Andreson R."/>
            <person name="Gutowska M.A."/>
            <person name="Wolf J."/>
            <person name="Bergner S.V."/>
            <person name="Schilhabel M.B."/>
            <person name="Klostermeier U.C."/>
            <person name="Beiko R.G."/>
            <person name="Rosenstiel P."/>
            <person name="Hippler M."/>
            <person name="Laroche J."/>
        </authorList>
    </citation>
    <scope>NUCLEOTIDE SEQUENCE [LARGE SCALE GENOMIC DNA]</scope>
    <source>
        <strain evidence="2 3">CCMP1005</strain>
    </source>
</reference>
<evidence type="ECO:0000313" key="3">
    <source>
        <dbReference type="Proteomes" id="UP000266841"/>
    </source>
</evidence>
<gene>
    <name evidence="2" type="ORF">THAOC_01153</name>
</gene>
<keyword evidence="3" id="KW-1185">Reference proteome</keyword>
<evidence type="ECO:0000256" key="1">
    <source>
        <dbReference type="SAM" id="MobiDB-lite"/>
    </source>
</evidence>
<dbReference type="EMBL" id="AGNL01001373">
    <property type="protein sequence ID" value="EJK77042.1"/>
    <property type="molecule type" value="Genomic_DNA"/>
</dbReference>
<comment type="caution">
    <text evidence="2">The sequence shown here is derived from an EMBL/GenBank/DDBJ whole genome shotgun (WGS) entry which is preliminary data.</text>
</comment>
<feature type="compositionally biased region" description="Acidic residues" evidence="1">
    <location>
        <begin position="44"/>
        <end position="58"/>
    </location>
</feature>
<protein>
    <submittedName>
        <fullName evidence="2">Uncharacterized protein</fullName>
    </submittedName>
</protein>
<name>K0TR22_THAOC</name>
<proteinExistence type="predicted"/>
<dbReference type="AlphaFoldDB" id="K0TR22"/>
<accession>K0TR22</accession>
<feature type="non-terminal residue" evidence="2">
    <location>
        <position position="1"/>
    </location>
</feature>
<sequence length="98" mass="10558">SEGLFGDVVHPSSPSGLEPTSDGSESELEDFSGSDDFTQQQGIDFEEPTTDQSFEDDGTTFSTYQDESTNEAAPDIPAENGEGSGFLGQLWDFFTDDD</sequence>
<feature type="region of interest" description="Disordered" evidence="1">
    <location>
        <begin position="1"/>
        <end position="98"/>
    </location>
</feature>
<dbReference type="Proteomes" id="UP000266841">
    <property type="component" value="Unassembled WGS sequence"/>
</dbReference>
<evidence type="ECO:0000313" key="2">
    <source>
        <dbReference type="EMBL" id="EJK77042.1"/>
    </source>
</evidence>